<keyword evidence="1" id="KW-0732">Signal</keyword>
<keyword evidence="3" id="KW-1185">Reference proteome</keyword>
<name>A0A8B2NE23_9HYPH</name>
<dbReference type="Proteomes" id="UP000249590">
    <property type="component" value="Unassembled WGS sequence"/>
</dbReference>
<dbReference type="EMBL" id="QHHQ01000010">
    <property type="protein sequence ID" value="RAH97019.1"/>
    <property type="molecule type" value="Genomic_DNA"/>
</dbReference>
<sequence length="100" mass="10826">MRKFALFAPLAALAFVGAAESADAKTVCKERAEMIQILSRKFNEHQRSFGLQNDRRVLELYASADGTWTAILSMPNGKSCVVAAGEAWTILPPMPSGEPA</sequence>
<reference evidence="2 3" key="1">
    <citation type="submission" date="2018-05" db="EMBL/GenBank/DDBJ databases">
        <title>Acuticoccus sediminis sp. nov., isolated from deep-sea sediment of Indian Ocean.</title>
        <authorList>
            <person name="Liu X."/>
            <person name="Lai Q."/>
            <person name="Du Y."/>
            <person name="Sun F."/>
            <person name="Zhang X."/>
            <person name="Wang S."/>
            <person name="Shao Z."/>
        </authorList>
    </citation>
    <scope>NUCLEOTIDE SEQUENCE [LARGE SCALE GENOMIC DNA]</scope>
    <source>
        <strain evidence="2 3">PTG4-2</strain>
    </source>
</reference>
<dbReference type="AlphaFoldDB" id="A0A8B2NE23"/>
<feature type="chain" id="PRO_5032375522" evidence="1">
    <location>
        <begin position="25"/>
        <end position="100"/>
    </location>
</feature>
<comment type="caution">
    <text evidence="2">The sequence shown here is derived from an EMBL/GenBank/DDBJ whole genome shotgun (WGS) entry which is preliminary data.</text>
</comment>
<evidence type="ECO:0000313" key="3">
    <source>
        <dbReference type="Proteomes" id="UP000249590"/>
    </source>
</evidence>
<protein>
    <submittedName>
        <fullName evidence="2">Uncharacterized protein</fullName>
    </submittedName>
</protein>
<gene>
    <name evidence="2" type="ORF">DLJ53_30565</name>
</gene>
<proteinExistence type="predicted"/>
<dbReference type="OrthoDB" id="9810895at2"/>
<organism evidence="2 3">
    <name type="scientific">Acuticoccus sediminis</name>
    <dbReference type="NCBI Taxonomy" id="2184697"/>
    <lineage>
        <taxon>Bacteria</taxon>
        <taxon>Pseudomonadati</taxon>
        <taxon>Pseudomonadota</taxon>
        <taxon>Alphaproteobacteria</taxon>
        <taxon>Hyphomicrobiales</taxon>
        <taxon>Amorphaceae</taxon>
        <taxon>Acuticoccus</taxon>
    </lineage>
</organism>
<feature type="signal peptide" evidence="1">
    <location>
        <begin position="1"/>
        <end position="24"/>
    </location>
</feature>
<evidence type="ECO:0000313" key="2">
    <source>
        <dbReference type="EMBL" id="RAH97019.1"/>
    </source>
</evidence>
<evidence type="ECO:0000256" key="1">
    <source>
        <dbReference type="SAM" id="SignalP"/>
    </source>
</evidence>
<dbReference type="RefSeq" id="WP_111352127.1">
    <property type="nucleotide sequence ID" value="NZ_JAIWKD010000010.1"/>
</dbReference>
<accession>A0A8B2NE23</accession>